<sequence>MQSGEAKSKALKMRHISKLLGEDAEWIAAVKFFIAENVSMGRKNRLREYWTVAEALLLHLKLQIRHSRTTSPLLKGWKVASKSLRFGGPIFFIPASLDMDQLFILLER</sequence>
<comment type="caution">
    <text evidence="1">The sequence shown here is derived from an EMBL/GenBank/DDBJ whole genome shotgun (WGS) entry which is preliminary data.</text>
</comment>
<reference evidence="1 2" key="1">
    <citation type="submission" date="2024-09" db="EMBL/GenBank/DDBJ databases">
        <title>Chromosome-scale assembly of Riccia sorocarpa.</title>
        <authorList>
            <person name="Paukszto L."/>
        </authorList>
    </citation>
    <scope>NUCLEOTIDE SEQUENCE [LARGE SCALE GENOMIC DNA]</scope>
    <source>
        <strain evidence="1">LP-2024</strain>
        <tissue evidence="1">Aerial parts of the thallus</tissue>
    </source>
</reference>
<dbReference type="EMBL" id="JBJQOH010000008">
    <property type="protein sequence ID" value="KAL3675280.1"/>
    <property type="molecule type" value="Genomic_DNA"/>
</dbReference>
<gene>
    <name evidence="1" type="ORF">R1sor_025228</name>
</gene>
<protein>
    <submittedName>
        <fullName evidence="1">Uncharacterized protein</fullName>
    </submittedName>
</protein>
<dbReference type="AlphaFoldDB" id="A0ABD3GB92"/>
<keyword evidence="2" id="KW-1185">Reference proteome</keyword>
<proteinExistence type="predicted"/>
<name>A0ABD3GB92_9MARC</name>
<evidence type="ECO:0000313" key="1">
    <source>
        <dbReference type="EMBL" id="KAL3675280.1"/>
    </source>
</evidence>
<dbReference type="Proteomes" id="UP001633002">
    <property type="component" value="Unassembled WGS sequence"/>
</dbReference>
<organism evidence="1 2">
    <name type="scientific">Riccia sorocarpa</name>
    <dbReference type="NCBI Taxonomy" id="122646"/>
    <lineage>
        <taxon>Eukaryota</taxon>
        <taxon>Viridiplantae</taxon>
        <taxon>Streptophyta</taxon>
        <taxon>Embryophyta</taxon>
        <taxon>Marchantiophyta</taxon>
        <taxon>Marchantiopsida</taxon>
        <taxon>Marchantiidae</taxon>
        <taxon>Marchantiales</taxon>
        <taxon>Ricciaceae</taxon>
        <taxon>Riccia</taxon>
    </lineage>
</organism>
<evidence type="ECO:0000313" key="2">
    <source>
        <dbReference type="Proteomes" id="UP001633002"/>
    </source>
</evidence>
<accession>A0ABD3GB92</accession>